<dbReference type="InParanoid" id="A0A804K6L1"/>
<evidence type="ECO:0000313" key="2">
    <source>
        <dbReference type="EnsemblPlants" id="Ma08_p14600.1"/>
    </source>
</evidence>
<keyword evidence="3" id="KW-1185">Reference proteome</keyword>
<dbReference type="Gramene" id="Ma08_t14600.1">
    <property type="protein sequence ID" value="Ma08_p14600.1"/>
    <property type="gene ID" value="Ma08_g14600"/>
</dbReference>
<accession>A0A804K6L1</accession>
<proteinExistence type="predicted"/>
<dbReference type="EnsemblPlants" id="Ma08_t14600.1">
    <property type="protein sequence ID" value="Ma08_p14600.1"/>
    <property type="gene ID" value="Ma08_g14600"/>
</dbReference>
<name>A0A804K6L1_MUSAM</name>
<sequence>MNIIRHLGFCCDVNVIQLLGFYYDGTLQALIYERCWQHVTTQDFSNISLICKLDFGCRLMASPSELQLKRLVVGSAAPKLDGGFDNSFGVEVIGGCAAIGEEGRIILAPRQ</sequence>
<protein>
    <submittedName>
        <fullName evidence="1">(wild Malaysian banana) hypothetical protein</fullName>
    </submittedName>
</protein>
<evidence type="ECO:0000313" key="3">
    <source>
        <dbReference type="Proteomes" id="UP000012960"/>
    </source>
</evidence>
<dbReference type="EMBL" id="HG996472">
    <property type="protein sequence ID" value="CAG1831749.1"/>
    <property type="molecule type" value="Genomic_DNA"/>
</dbReference>
<evidence type="ECO:0000313" key="1">
    <source>
        <dbReference type="EMBL" id="CAG1831749.1"/>
    </source>
</evidence>
<gene>
    <name evidence="1" type="ORF">GSMUA_350030.1</name>
</gene>
<organism evidence="2 3">
    <name type="scientific">Musa acuminata subsp. malaccensis</name>
    <name type="common">Wild banana</name>
    <name type="synonym">Musa malaccensis</name>
    <dbReference type="NCBI Taxonomy" id="214687"/>
    <lineage>
        <taxon>Eukaryota</taxon>
        <taxon>Viridiplantae</taxon>
        <taxon>Streptophyta</taxon>
        <taxon>Embryophyta</taxon>
        <taxon>Tracheophyta</taxon>
        <taxon>Spermatophyta</taxon>
        <taxon>Magnoliopsida</taxon>
        <taxon>Liliopsida</taxon>
        <taxon>Zingiberales</taxon>
        <taxon>Musaceae</taxon>
        <taxon>Musa</taxon>
    </lineage>
</organism>
<reference evidence="1" key="1">
    <citation type="submission" date="2021-03" db="EMBL/GenBank/DDBJ databases">
        <authorList>
            <consortium name="Genoscope - CEA"/>
            <person name="William W."/>
        </authorList>
    </citation>
    <scope>NUCLEOTIDE SEQUENCE</scope>
    <source>
        <strain evidence="1">Doubled-haploid Pahang</strain>
    </source>
</reference>
<reference evidence="2" key="2">
    <citation type="submission" date="2021-05" db="UniProtKB">
        <authorList>
            <consortium name="EnsemblPlants"/>
        </authorList>
    </citation>
    <scope>IDENTIFICATION</scope>
    <source>
        <strain evidence="2">subsp. malaccensis</strain>
    </source>
</reference>
<dbReference type="Proteomes" id="UP000012960">
    <property type="component" value="Unplaced"/>
</dbReference>
<dbReference type="AlphaFoldDB" id="A0A804K6L1"/>